<reference evidence="1" key="1">
    <citation type="submission" date="2018-05" db="EMBL/GenBank/DDBJ databases">
        <authorList>
            <person name="Lanie J.A."/>
            <person name="Ng W.-L."/>
            <person name="Kazmierczak K.M."/>
            <person name="Andrzejewski T.M."/>
            <person name="Davidsen T.M."/>
            <person name="Wayne K.J."/>
            <person name="Tettelin H."/>
            <person name="Glass J.I."/>
            <person name="Rusch D."/>
            <person name="Podicherti R."/>
            <person name="Tsui H.-C.T."/>
            <person name="Winkler M.E."/>
        </authorList>
    </citation>
    <scope>NUCLEOTIDE SEQUENCE</scope>
</reference>
<protein>
    <recommendedName>
        <fullName evidence="2">Exostosin GT47 domain-containing protein</fullName>
    </recommendedName>
</protein>
<evidence type="ECO:0008006" key="2">
    <source>
        <dbReference type="Google" id="ProtNLM"/>
    </source>
</evidence>
<name>A0A381UE97_9ZZZZ</name>
<feature type="non-terminal residue" evidence="1">
    <location>
        <position position="1"/>
    </location>
</feature>
<organism evidence="1">
    <name type="scientific">marine metagenome</name>
    <dbReference type="NCBI Taxonomy" id="408172"/>
    <lineage>
        <taxon>unclassified sequences</taxon>
        <taxon>metagenomes</taxon>
        <taxon>ecological metagenomes</taxon>
    </lineage>
</organism>
<sequence length="288" mass="33865">VQDLRKEDQDFSLHDDFVYCWLPPEQLVKNGFSSNIPLHDTLITCSGVFSIKNKELQITGPYERKRGSIATAGYFVALDIKSVLSKYKKWFMTNLLFKLHDNIYPMPLGVFRKEIANFTPLRKGDKEHFCYANFSMTWSYRLNVAEWANAQKYIRCYFPKRFSVLDQDLDDTILSNNPLPFNEFLETLASHKFCIAPNGVGIDTDRLWECIFLNTVPIVQNNYGNRVFSKIWPMILVDRYEFADIPKLAEEFETQHGECIQYNHDLLLRKNLPELLDRIEYECKRLDE</sequence>
<proteinExistence type="predicted"/>
<evidence type="ECO:0000313" key="1">
    <source>
        <dbReference type="EMBL" id="SVA26284.1"/>
    </source>
</evidence>
<accession>A0A381UE97</accession>
<gene>
    <name evidence="1" type="ORF">METZ01_LOCUS79138</name>
</gene>
<dbReference type="AlphaFoldDB" id="A0A381UE97"/>
<dbReference type="EMBL" id="UINC01006231">
    <property type="protein sequence ID" value="SVA26284.1"/>
    <property type="molecule type" value="Genomic_DNA"/>
</dbReference>